<feature type="region of interest" description="Disordered" evidence="4">
    <location>
        <begin position="86"/>
        <end position="118"/>
    </location>
</feature>
<keyword evidence="6" id="KW-1185">Reference proteome</keyword>
<sequence>MQTSQNPRSSGAAIHQLYHQSDQIEPFRLTGSRFQILNNNGYPGDTVTSRHQETSIVSGNAFNDQFFTLESSPALEIYNSPFTSVSSNTRSPFSPQGSSQSCVSNLHNSSPENTYGSPISNEQFIRDVAMELLGESDFEDGSITSSFQNVNKNNKLLQIGISNLDLKQALILCAQSMDDGGAKEITETLMEHIQTKVSVTGDPIQRLGAYMLEGLRARKLSSGSAIYKKLKCYEPSPKDLMSYMSTLYQICPYYKFAYTSANVVIKEAFQYENHVHVIDFLIAQGSQWVQLIEDLARRPGGPPSLRVTGVDDGDSSYARAGGLEKVGQRLAQVAEANGVPFEFHAAAISGSEVNWVNLRVYQGEALAVNFPYMLHHMPDESVSTVNHRDRLIRLVKSLSPKVVTLLEQESNTNTSSFSKRFEEALEYYTAMFESIDAKLPKNIELPRGDRRRISAEENCVARDMVNIVACEDTDRVERHEPLAKWRFRFQAAGFTASPISHAVVQAVQGVLSEYSEGYRLGERDGALVLGWKNRPMVTCSAWSPLQTAEAGLKKCHSNSSASALVMVIQQRKGKKRKAYSQTKWKGKTHIGESSGGSKGNVNFDTPHVSDPKEVVWFHYVYKGHWKRSCPKYLQEGLRENEEVEHGKSNLIMRNRHTLTVIGIGTFELMYDDSVRVNLDNCCYLSEMTRNIIYFHALFRQGLPQGMLIATTDPS</sequence>
<dbReference type="EMBL" id="NBSK02000004">
    <property type="protein sequence ID" value="KAJ0211118.1"/>
    <property type="molecule type" value="Genomic_DNA"/>
</dbReference>
<feature type="compositionally biased region" description="Basic residues" evidence="4">
    <location>
        <begin position="578"/>
        <end position="588"/>
    </location>
</feature>
<reference evidence="5 6" key="1">
    <citation type="journal article" date="2017" name="Nat. Commun.">
        <title>Genome assembly with in vitro proximity ligation data and whole-genome triplication in lettuce.</title>
        <authorList>
            <person name="Reyes-Chin-Wo S."/>
            <person name="Wang Z."/>
            <person name="Yang X."/>
            <person name="Kozik A."/>
            <person name="Arikit S."/>
            <person name="Song C."/>
            <person name="Xia L."/>
            <person name="Froenicke L."/>
            <person name="Lavelle D.O."/>
            <person name="Truco M.J."/>
            <person name="Xia R."/>
            <person name="Zhu S."/>
            <person name="Xu C."/>
            <person name="Xu H."/>
            <person name="Xu X."/>
            <person name="Cox K."/>
            <person name="Korf I."/>
            <person name="Meyers B.C."/>
            <person name="Michelmore R.W."/>
        </authorList>
    </citation>
    <scope>NUCLEOTIDE SEQUENCE [LARGE SCALE GENOMIC DNA]</scope>
    <source>
        <strain evidence="6">cv. Salinas</strain>
        <tissue evidence="5">Seedlings</tissue>
    </source>
</reference>
<dbReference type="GO" id="GO:0003700">
    <property type="term" value="F:DNA-binding transcription factor activity"/>
    <property type="evidence" value="ECO:0000318"/>
    <property type="project" value="GO_Central"/>
</dbReference>
<dbReference type="AlphaFoldDB" id="A0A9R1VV54"/>
<feature type="short sequence motif" description="VHIID" evidence="3">
    <location>
        <begin position="275"/>
        <end position="279"/>
    </location>
</feature>
<evidence type="ECO:0000256" key="3">
    <source>
        <dbReference type="PROSITE-ProRule" id="PRU01191"/>
    </source>
</evidence>
<feature type="region of interest" description="Disordered" evidence="4">
    <location>
        <begin position="578"/>
        <end position="604"/>
    </location>
</feature>
<dbReference type="GO" id="GO:0043565">
    <property type="term" value="F:sequence-specific DNA binding"/>
    <property type="evidence" value="ECO:0000318"/>
    <property type="project" value="GO_Central"/>
</dbReference>
<keyword evidence="2" id="KW-0804">Transcription</keyword>
<feature type="region of interest" description="Leucine repeat II (LRII)" evidence="3">
    <location>
        <begin position="325"/>
        <end position="357"/>
    </location>
</feature>
<dbReference type="GO" id="GO:0005634">
    <property type="term" value="C:nucleus"/>
    <property type="evidence" value="ECO:0000318"/>
    <property type="project" value="GO_Central"/>
</dbReference>
<comment type="caution">
    <text evidence="5">The sequence shown here is derived from an EMBL/GenBank/DDBJ whole genome shotgun (WGS) entry which is preliminary data.</text>
</comment>
<feature type="region of interest" description="VHIID" evidence="3">
    <location>
        <begin position="244"/>
        <end position="309"/>
    </location>
</feature>
<evidence type="ECO:0000256" key="4">
    <source>
        <dbReference type="SAM" id="MobiDB-lite"/>
    </source>
</evidence>
<keyword evidence="1" id="KW-0805">Transcription regulation</keyword>
<dbReference type="PROSITE" id="PS50985">
    <property type="entry name" value="GRAS"/>
    <property type="match status" value="1"/>
</dbReference>
<evidence type="ECO:0000256" key="1">
    <source>
        <dbReference type="ARBA" id="ARBA00023015"/>
    </source>
</evidence>
<protein>
    <submittedName>
        <fullName evidence="5">Uncharacterized protein</fullName>
    </submittedName>
</protein>
<evidence type="ECO:0000313" key="5">
    <source>
        <dbReference type="EMBL" id="KAJ0211118.1"/>
    </source>
</evidence>
<dbReference type="PANTHER" id="PTHR31636">
    <property type="entry name" value="OSJNBA0084A10.13 PROTEIN-RELATED"/>
    <property type="match status" value="1"/>
</dbReference>
<accession>A0A9R1VV54</accession>
<dbReference type="Pfam" id="PF03514">
    <property type="entry name" value="GRAS"/>
    <property type="match status" value="1"/>
</dbReference>
<comment type="caution">
    <text evidence="3">Lacks conserved residue(s) required for the propagation of feature annotation.</text>
</comment>
<organism evidence="5 6">
    <name type="scientific">Lactuca sativa</name>
    <name type="common">Garden lettuce</name>
    <dbReference type="NCBI Taxonomy" id="4236"/>
    <lineage>
        <taxon>Eukaryota</taxon>
        <taxon>Viridiplantae</taxon>
        <taxon>Streptophyta</taxon>
        <taxon>Embryophyta</taxon>
        <taxon>Tracheophyta</taxon>
        <taxon>Spermatophyta</taxon>
        <taxon>Magnoliopsida</taxon>
        <taxon>eudicotyledons</taxon>
        <taxon>Gunneridae</taxon>
        <taxon>Pentapetalae</taxon>
        <taxon>asterids</taxon>
        <taxon>campanulids</taxon>
        <taxon>Asterales</taxon>
        <taxon>Asteraceae</taxon>
        <taxon>Cichorioideae</taxon>
        <taxon>Cichorieae</taxon>
        <taxon>Lactucinae</taxon>
        <taxon>Lactuca</taxon>
    </lineage>
</organism>
<gene>
    <name evidence="5" type="ORF">LSAT_V11C400181720</name>
</gene>
<feature type="region of interest" description="SAW" evidence="3">
    <location>
        <begin position="469"/>
        <end position="543"/>
    </location>
</feature>
<dbReference type="Proteomes" id="UP000235145">
    <property type="component" value="Unassembled WGS sequence"/>
</dbReference>
<dbReference type="GO" id="GO:0006355">
    <property type="term" value="P:regulation of DNA-templated transcription"/>
    <property type="evidence" value="ECO:0000318"/>
    <property type="project" value="GO_Central"/>
</dbReference>
<proteinExistence type="inferred from homology"/>
<comment type="similarity">
    <text evidence="3">Belongs to the GRAS family.</text>
</comment>
<name>A0A9R1VV54_LACSA</name>
<evidence type="ECO:0000313" key="6">
    <source>
        <dbReference type="Proteomes" id="UP000235145"/>
    </source>
</evidence>
<evidence type="ECO:0000256" key="2">
    <source>
        <dbReference type="ARBA" id="ARBA00023163"/>
    </source>
</evidence>
<dbReference type="InterPro" id="IPR005202">
    <property type="entry name" value="TF_GRAS"/>
</dbReference>